<feature type="region of interest" description="Disordered" evidence="1">
    <location>
        <begin position="955"/>
        <end position="974"/>
    </location>
</feature>
<evidence type="ECO:0000313" key="4">
    <source>
        <dbReference type="Proteomes" id="UP000184356"/>
    </source>
</evidence>
<feature type="region of interest" description="Disordered" evidence="1">
    <location>
        <begin position="730"/>
        <end position="821"/>
    </location>
</feature>
<feature type="compositionally biased region" description="Polar residues" evidence="1">
    <location>
        <begin position="120"/>
        <end position="134"/>
    </location>
</feature>
<gene>
    <name evidence="3" type="ORF">ASPSYDRAFT_909922</name>
</gene>
<dbReference type="OrthoDB" id="5034579at2759"/>
<feature type="compositionally biased region" description="Polar residues" evidence="1">
    <location>
        <begin position="885"/>
        <end position="895"/>
    </location>
</feature>
<feature type="compositionally biased region" description="Low complexity" evidence="1">
    <location>
        <begin position="606"/>
        <end position="615"/>
    </location>
</feature>
<dbReference type="RefSeq" id="XP_040703707.1">
    <property type="nucleotide sequence ID" value="XM_040852419.1"/>
</dbReference>
<feature type="compositionally biased region" description="Polar residues" evidence="1">
    <location>
        <begin position="537"/>
        <end position="547"/>
    </location>
</feature>
<sequence>MEMAPEQGTRESVGGSSRDGERGTRNPRRTASSGGFLVDSFMPRSKSLRASGQHHNRPETDLRGKRGTPEAESTPKKRSRFRWSRHRESTKESDDVGPNAVGDKEEDTGSCHFAEDVTVPESQSRSVANHTAGNVESRDDQAALGLDKDSLQIVNLALNLSESRRKGNVGYHASSQVPGGTWASSGDGRSSAAGSIPSHGSYAGHGASKSSGDDRVKLSRPSASTASNDVLNSLPRSATPDSAPQGFSVGTLARAANARRYFELRHEYLRLLPSLPPLSLHEYHSTADPSQSPQYPSHRVYNPLQAIRNRKVRFRERCPIDPEADGWNDIDKIHSWVNSVEAQYNHQTRTHLECLKLPPFQGGHVDVPSNQDADDVDAFAASPPSSLRRISRTGSLKTRRPKSDWIIFPDELLADAAWVEDAQNKTKLTDKDGNTLYPDASSLIVNDPNPEQARGKSSASTGRPSSNTSHSDARQRLSVDMKDAGRGRQPRRFRVSQRIGRSSSPSGEDLGSEKRKLRIRPRSSSGSSVDVKPYRNSLLNHTRSPGRSISPLGRQGRMWDEGRGSLSSGPSADDRYDPLSLAKIEGHRPNADMDVGYFPGIASKLSPPSSRSPSPAKRGFSRAVGSRRGHSRNSPNRKGADDDSSVDFEGVRQDSMPFTEPSAQTDTEPLAPPTKASTYHVDGRRPNHHERKDSAPHESKLRGIFKGPGKFAGKFGNEVSKMGDLILKKDGVGHSRQSSFVMSDDSESDDEEDVKGEKLGIPKAILRRLPTFSDDLGRSSPRNSDKSLAKNSSQTPPSIVEPRQRYEYNEVGPTNLSSPQGRLWDLQRDAGNQMGKHSGHPVRRGHRVMQFGPEIHTIREEIKKGRIKDNSVPYSLARPPITGLAQAQPTPTSSPHELRPTLPGQSRSWSISDRSVSVSIESGVPGKQEVERTRALLLSSGIKAREIVRRADDVRNPPPEFLQRSFGSDTSIPSVPRIHEHQLASQRLLKRIETSHNSFEGSIERLPKDAFSPLKTQLSTLEDLVNKSLNTRVRAATEEAENLSMQLNTTSTLAVKQLSDTLEHGLRKRHRRLRWLRRTGFMMLEWALVGLLWWVWLIVVAFKLSRKLLYGMASGVRWILWL</sequence>
<dbReference type="PANTHER" id="PTHR38426:SF1">
    <property type="entry name" value="MAINTENANCE OF TELOMERE CAPPING PROTEIN 4"/>
    <property type="match status" value="1"/>
</dbReference>
<feature type="compositionally biased region" description="Low complexity" evidence="1">
    <location>
        <begin position="183"/>
        <end position="195"/>
    </location>
</feature>
<dbReference type="EMBL" id="KV878585">
    <property type="protein sequence ID" value="OJJ59901.1"/>
    <property type="molecule type" value="Genomic_DNA"/>
</dbReference>
<evidence type="ECO:0000256" key="2">
    <source>
        <dbReference type="SAM" id="Phobius"/>
    </source>
</evidence>
<name>A0A1L9TKJ6_9EURO</name>
<evidence type="ECO:0000313" key="3">
    <source>
        <dbReference type="EMBL" id="OJJ59901.1"/>
    </source>
</evidence>
<keyword evidence="2" id="KW-0472">Membrane</keyword>
<feature type="region of interest" description="Disordered" evidence="1">
    <location>
        <begin position="365"/>
        <end position="395"/>
    </location>
</feature>
<feature type="region of interest" description="Disordered" evidence="1">
    <location>
        <begin position="882"/>
        <end position="910"/>
    </location>
</feature>
<feature type="compositionally biased region" description="Polar residues" evidence="1">
    <location>
        <begin position="221"/>
        <end position="242"/>
    </location>
</feature>
<organism evidence="3 4">
    <name type="scientific">Aspergillus sydowii CBS 593.65</name>
    <dbReference type="NCBI Taxonomy" id="1036612"/>
    <lineage>
        <taxon>Eukaryota</taxon>
        <taxon>Fungi</taxon>
        <taxon>Dikarya</taxon>
        <taxon>Ascomycota</taxon>
        <taxon>Pezizomycotina</taxon>
        <taxon>Eurotiomycetes</taxon>
        <taxon>Eurotiomycetidae</taxon>
        <taxon>Eurotiales</taxon>
        <taxon>Aspergillaceae</taxon>
        <taxon>Aspergillus</taxon>
        <taxon>Aspergillus subgen. Nidulantes</taxon>
    </lineage>
</organism>
<proteinExistence type="predicted"/>
<protein>
    <submittedName>
        <fullName evidence="3">Uncharacterized protein</fullName>
    </submittedName>
</protein>
<dbReference type="GeneID" id="63768492"/>
<keyword evidence="2" id="KW-0812">Transmembrane</keyword>
<dbReference type="VEuPathDB" id="FungiDB:ASPSYDRAFT_909922"/>
<feature type="region of interest" description="Disordered" evidence="1">
    <location>
        <begin position="168"/>
        <end position="247"/>
    </location>
</feature>
<evidence type="ECO:0000256" key="1">
    <source>
        <dbReference type="SAM" id="MobiDB-lite"/>
    </source>
</evidence>
<dbReference type="InterPro" id="IPR038769">
    <property type="entry name" value="MTC4"/>
</dbReference>
<reference evidence="4" key="1">
    <citation type="journal article" date="2017" name="Genome Biol.">
        <title>Comparative genomics reveals high biological diversity and specific adaptations in the industrially and medically important fungal genus Aspergillus.</title>
        <authorList>
            <person name="de Vries R.P."/>
            <person name="Riley R."/>
            <person name="Wiebenga A."/>
            <person name="Aguilar-Osorio G."/>
            <person name="Amillis S."/>
            <person name="Uchima C.A."/>
            <person name="Anderluh G."/>
            <person name="Asadollahi M."/>
            <person name="Askin M."/>
            <person name="Barry K."/>
            <person name="Battaglia E."/>
            <person name="Bayram O."/>
            <person name="Benocci T."/>
            <person name="Braus-Stromeyer S.A."/>
            <person name="Caldana C."/>
            <person name="Canovas D."/>
            <person name="Cerqueira G.C."/>
            <person name="Chen F."/>
            <person name="Chen W."/>
            <person name="Choi C."/>
            <person name="Clum A."/>
            <person name="Dos Santos R.A."/>
            <person name="Damasio A.R."/>
            <person name="Diallinas G."/>
            <person name="Emri T."/>
            <person name="Fekete E."/>
            <person name="Flipphi M."/>
            <person name="Freyberg S."/>
            <person name="Gallo A."/>
            <person name="Gournas C."/>
            <person name="Habgood R."/>
            <person name="Hainaut M."/>
            <person name="Harispe M.L."/>
            <person name="Henrissat B."/>
            <person name="Hilden K.S."/>
            <person name="Hope R."/>
            <person name="Hossain A."/>
            <person name="Karabika E."/>
            <person name="Karaffa L."/>
            <person name="Karanyi Z."/>
            <person name="Krasevec N."/>
            <person name="Kuo A."/>
            <person name="Kusch H."/>
            <person name="LaButti K."/>
            <person name="Lagendijk E.L."/>
            <person name="Lapidus A."/>
            <person name="Levasseur A."/>
            <person name="Lindquist E."/>
            <person name="Lipzen A."/>
            <person name="Logrieco A.F."/>
            <person name="MacCabe A."/>
            <person name="Maekelae M.R."/>
            <person name="Malavazi I."/>
            <person name="Melin P."/>
            <person name="Meyer V."/>
            <person name="Mielnichuk N."/>
            <person name="Miskei M."/>
            <person name="Molnar A.P."/>
            <person name="Mule G."/>
            <person name="Ngan C.Y."/>
            <person name="Orejas M."/>
            <person name="Orosz E."/>
            <person name="Ouedraogo J.P."/>
            <person name="Overkamp K.M."/>
            <person name="Park H.-S."/>
            <person name="Perrone G."/>
            <person name="Piumi F."/>
            <person name="Punt P.J."/>
            <person name="Ram A.F."/>
            <person name="Ramon A."/>
            <person name="Rauscher S."/>
            <person name="Record E."/>
            <person name="Riano-Pachon D.M."/>
            <person name="Robert V."/>
            <person name="Roehrig J."/>
            <person name="Ruller R."/>
            <person name="Salamov A."/>
            <person name="Salih N.S."/>
            <person name="Samson R.A."/>
            <person name="Sandor E."/>
            <person name="Sanguinetti M."/>
            <person name="Schuetze T."/>
            <person name="Sepcic K."/>
            <person name="Shelest E."/>
            <person name="Sherlock G."/>
            <person name="Sophianopoulou V."/>
            <person name="Squina F.M."/>
            <person name="Sun H."/>
            <person name="Susca A."/>
            <person name="Todd R.B."/>
            <person name="Tsang A."/>
            <person name="Unkles S.E."/>
            <person name="van de Wiele N."/>
            <person name="van Rossen-Uffink D."/>
            <person name="Oliveira J.V."/>
            <person name="Vesth T.C."/>
            <person name="Visser J."/>
            <person name="Yu J.-H."/>
            <person name="Zhou M."/>
            <person name="Andersen M.R."/>
            <person name="Archer D.B."/>
            <person name="Baker S.E."/>
            <person name="Benoit I."/>
            <person name="Brakhage A.A."/>
            <person name="Braus G.H."/>
            <person name="Fischer R."/>
            <person name="Frisvad J.C."/>
            <person name="Goldman G.H."/>
            <person name="Houbraken J."/>
            <person name="Oakley B."/>
            <person name="Pocsi I."/>
            <person name="Scazzocchio C."/>
            <person name="Seiboth B."/>
            <person name="vanKuyk P.A."/>
            <person name="Wortman J."/>
            <person name="Dyer P.S."/>
            <person name="Grigoriev I.V."/>
        </authorList>
    </citation>
    <scope>NUCLEOTIDE SEQUENCE [LARGE SCALE GENOMIC DNA]</scope>
    <source>
        <strain evidence="4">CBS 593.65</strain>
    </source>
</reference>
<feature type="region of interest" description="Disordered" evidence="1">
    <location>
        <begin position="428"/>
        <end position="577"/>
    </location>
</feature>
<feature type="region of interest" description="Disordered" evidence="1">
    <location>
        <begin position="602"/>
        <end position="705"/>
    </location>
</feature>
<feature type="compositionally biased region" description="Basic and acidic residues" evidence="1">
    <location>
        <begin position="471"/>
        <end position="486"/>
    </location>
</feature>
<accession>A0A1L9TKJ6</accession>
<dbReference type="AlphaFoldDB" id="A0A1L9TKJ6"/>
<feature type="compositionally biased region" description="Basic and acidic residues" evidence="1">
    <location>
        <begin position="56"/>
        <end position="75"/>
    </location>
</feature>
<keyword evidence="4" id="KW-1185">Reference proteome</keyword>
<dbReference type="STRING" id="1036612.A0A1L9TKJ6"/>
<dbReference type="PANTHER" id="PTHR38426">
    <property type="entry name" value="MAINTENANCE OF TELOMERE CAPPING PROTEIN 4"/>
    <property type="match status" value="1"/>
</dbReference>
<feature type="region of interest" description="Disordered" evidence="1">
    <location>
        <begin position="1"/>
        <end position="139"/>
    </location>
</feature>
<dbReference type="Proteomes" id="UP000184356">
    <property type="component" value="Unassembled WGS sequence"/>
</dbReference>
<feature type="transmembrane region" description="Helical" evidence="2">
    <location>
        <begin position="1081"/>
        <end position="1102"/>
    </location>
</feature>
<keyword evidence="2" id="KW-1133">Transmembrane helix</keyword>
<feature type="compositionally biased region" description="Acidic residues" evidence="1">
    <location>
        <begin position="744"/>
        <end position="754"/>
    </location>
</feature>
<feature type="compositionally biased region" description="Polar residues" evidence="1">
    <location>
        <begin position="455"/>
        <end position="470"/>
    </location>
</feature>
<feature type="compositionally biased region" description="Basic residues" evidence="1">
    <location>
        <begin position="76"/>
        <end position="85"/>
    </location>
</feature>
<feature type="compositionally biased region" description="Basic and acidic residues" evidence="1">
    <location>
        <begin position="681"/>
        <end position="701"/>
    </location>
</feature>